<dbReference type="RefSeq" id="WP_092468855.1">
    <property type="nucleotide sequence ID" value="NZ_FOOX01000002.1"/>
</dbReference>
<evidence type="ECO:0000313" key="2">
    <source>
        <dbReference type="EMBL" id="SFG12198.1"/>
    </source>
</evidence>
<evidence type="ECO:0000313" key="3">
    <source>
        <dbReference type="Proteomes" id="UP000199337"/>
    </source>
</evidence>
<keyword evidence="2" id="KW-0808">Transferase</keyword>
<name>A0A1I2P7U5_9FIRM</name>
<reference evidence="3" key="1">
    <citation type="submission" date="2016-10" db="EMBL/GenBank/DDBJ databases">
        <authorList>
            <person name="Varghese N."/>
            <person name="Submissions S."/>
        </authorList>
    </citation>
    <scope>NUCLEOTIDE SEQUENCE [LARGE SCALE GENOMIC DNA]</scope>
    <source>
        <strain evidence="3">DSM 17038</strain>
    </source>
</reference>
<dbReference type="CDD" id="cd05403">
    <property type="entry name" value="NT_KNTase_like"/>
    <property type="match status" value="1"/>
</dbReference>
<dbReference type="PANTHER" id="PTHR43852:SF2">
    <property type="entry name" value="PROTEIN ADENYLYLTRANSFERASE MNTA"/>
    <property type="match status" value="1"/>
</dbReference>
<evidence type="ECO:0000259" key="1">
    <source>
        <dbReference type="Pfam" id="PF18765"/>
    </source>
</evidence>
<dbReference type="InterPro" id="IPR052930">
    <property type="entry name" value="TA_antitoxin_MntA"/>
</dbReference>
<keyword evidence="3" id="KW-1185">Reference proteome</keyword>
<dbReference type="InterPro" id="IPR041633">
    <property type="entry name" value="Polbeta"/>
</dbReference>
<dbReference type="PANTHER" id="PTHR43852">
    <property type="entry name" value="NUCLEOTIDYLTRANSFERASE"/>
    <property type="match status" value="1"/>
</dbReference>
<sequence length="135" mass="15545">MYLAQQEIDLVKQYLLEKVSPYLIIIFGSAITGNMLPESDVDIAFLTEQKYSTYYIFMVGQGLADILDRDVDLVDLGHASTVFQARVVTTGKVIYCEDEDKRILFHMLTLKKYARLNEERRCVMNKITGRGSMYE</sequence>
<dbReference type="AlphaFoldDB" id="A0A1I2P7U5"/>
<dbReference type="NCBIfam" id="NF047752">
    <property type="entry name" value="MntA_antitoxin"/>
    <property type="match status" value="1"/>
</dbReference>
<organism evidence="2 3">
    <name type="scientific">Desulfotruncus arcticus DSM 17038</name>
    <dbReference type="NCBI Taxonomy" id="1121424"/>
    <lineage>
        <taxon>Bacteria</taxon>
        <taxon>Bacillati</taxon>
        <taxon>Bacillota</taxon>
        <taxon>Clostridia</taxon>
        <taxon>Eubacteriales</taxon>
        <taxon>Desulfallaceae</taxon>
        <taxon>Desulfotruncus</taxon>
    </lineage>
</organism>
<accession>A0A1I2P7U5</accession>
<dbReference type="OrthoDB" id="9816197at2"/>
<dbReference type="InterPro" id="IPR043519">
    <property type="entry name" value="NT_sf"/>
</dbReference>
<dbReference type="Proteomes" id="UP000199337">
    <property type="component" value="Unassembled WGS sequence"/>
</dbReference>
<dbReference type="GO" id="GO:0016740">
    <property type="term" value="F:transferase activity"/>
    <property type="evidence" value="ECO:0007669"/>
    <property type="project" value="UniProtKB-KW"/>
</dbReference>
<gene>
    <name evidence="2" type="ORF">SAMN05660649_00761</name>
</gene>
<dbReference type="STRING" id="341036.SAMN05660649_00761"/>
<feature type="domain" description="Polymerase beta nucleotidyltransferase" evidence="1">
    <location>
        <begin position="11"/>
        <end position="100"/>
    </location>
</feature>
<dbReference type="Pfam" id="PF18765">
    <property type="entry name" value="Polbeta"/>
    <property type="match status" value="1"/>
</dbReference>
<protein>
    <submittedName>
        <fullName evidence="2">Predicted nucleotidyltransferase</fullName>
    </submittedName>
</protein>
<proteinExistence type="predicted"/>
<dbReference type="EMBL" id="FOOX01000002">
    <property type="protein sequence ID" value="SFG12198.1"/>
    <property type="molecule type" value="Genomic_DNA"/>
</dbReference>
<dbReference type="SUPFAM" id="SSF81301">
    <property type="entry name" value="Nucleotidyltransferase"/>
    <property type="match status" value="1"/>
</dbReference>
<dbReference type="Gene3D" id="3.30.460.10">
    <property type="entry name" value="Beta Polymerase, domain 2"/>
    <property type="match status" value="1"/>
</dbReference>